<dbReference type="Gene3D" id="3.40.50.1820">
    <property type="entry name" value="alpha/beta hydrolase"/>
    <property type="match status" value="1"/>
</dbReference>
<dbReference type="HOGENOM" id="CLU_051938_0_2_1"/>
<keyword evidence="1" id="KW-0378">Hydrolase</keyword>
<dbReference type="InterPro" id="IPR050593">
    <property type="entry name" value="LovG"/>
</dbReference>
<dbReference type="OrthoDB" id="414698at2759"/>
<dbReference type="GO" id="GO:0044550">
    <property type="term" value="P:secondary metabolite biosynthetic process"/>
    <property type="evidence" value="ECO:0007669"/>
    <property type="project" value="TreeGrafter"/>
</dbReference>
<dbReference type="InParanoid" id="K1XJW7"/>
<gene>
    <name evidence="3" type="ORF">MBM_09268</name>
</gene>
<name>K1XJW7_MARBU</name>
<organism evidence="3 4">
    <name type="scientific">Marssonina brunnea f. sp. multigermtubi (strain MB_m1)</name>
    <name type="common">Marssonina leaf spot fungus</name>
    <dbReference type="NCBI Taxonomy" id="1072389"/>
    <lineage>
        <taxon>Eukaryota</taxon>
        <taxon>Fungi</taxon>
        <taxon>Dikarya</taxon>
        <taxon>Ascomycota</taxon>
        <taxon>Pezizomycotina</taxon>
        <taxon>Leotiomycetes</taxon>
        <taxon>Helotiales</taxon>
        <taxon>Drepanopezizaceae</taxon>
        <taxon>Drepanopeziza</taxon>
    </lineage>
</organism>
<dbReference type="GO" id="GO:0005737">
    <property type="term" value="C:cytoplasm"/>
    <property type="evidence" value="ECO:0007669"/>
    <property type="project" value="TreeGrafter"/>
</dbReference>
<dbReference type="AlphaFoldDB" id="K1XJW7"/>
<dbReference type="GO" id="GO:0016787">
    <property type="term" value="F:hydrolase activity"/>
    <property type="evidence" value="ECO:0007669"/>
    <property type="project" value="UniProtKB-KW"/>
</dbReference>
<sequence length="242" mass="26785">MSFSVKPLPRIACFHGGGSTASIFKVQCDQLQKLLASTYEFVFFDAPFERDAGPGVLPAFKFEEFGPYRTWFSRSSADVERGDGRGPDGRGEGGVERALRLIADEGGEGEWAGVMGFSQGTRVVGGILLDQQKRKEMGLPKAEGELEFRFGILCMGGAAPMVSDVVHASYSDSLINIPTLHLHGTKDGNFENGKKQWKTYYEESSTTVWDIDYHHAMPWYRADVLKFVDLVRKLDADTQATV</sequence>
<dbReference type="InterPro" id="IPR029058">
    <property type="entry name" value="AB_hydrolase_fold"/>
</dbReference>
<dbReference type="InterPro" id="IPR005645">
    <property type="entry name" value="FSH-like_dom"/>
</dbReference>
<dbReference type="OMA" id="HHAMPWV"/>
<dbReference type="GeneID" id="18765203"/>
<evidence type="ECO:0000256" key="1">
    <source>
        <dbReference type="ARBA" id="ARBA00022801"/>
    </source>
</evidence>
<dbReference type="eggNOG" id="KOG2551">
    <property type="taxonomic scope" value="Eukaryota"/>
</dbReference>
<dbReference type="SUPFAM" id="SSF53474">
    <property type="entry name" value="alpha/beta-Hydrolases"/>
    <property type="match status" value="1"/>
</dbReference>
<dbReference type="PANTHER" id="PTHR48070">
    <property type="entry name" value="ESTERASE OVCA2"/>
    <property type="match status" value="1"/>
</dbReference>
<dbReference type="Pfam" id="PF03959">
    <property type="entry name" value="FSH1"/>
    <property type="match status" value="1"/>
</dbReference>
<dbReference type="RefSeq" id="XP_007297157.1">
    <property type="nucleotide sequence ID" value="XM_007297095.1"/>
</dbReference>
<dbReference type="Proteomes" id="UP000006753">
    <property type="component" value="Unassembled WGS sequence"/>
</dbReference>
<keyword evidence="4" id="KW-1185">Reference proteome</keyword>
<dbReference type="GO" id="GO:0005634">
    <property type="term" value="C:nucleus"/>
    <property type="evidence" value="ECO:0007669"/>
    <property type="project" value="TreeGrafter"/>
</dbReference>
<feature type="domain" description="Serine hydrolase" evidence="2">
    <location>
        <begin position="9"/>
        <end position="218"/>
    </location>
</feature>
<evidence type="ECO:0000313" key="3">
    <source>
        <dbReference type="EMBL" id="EKD12699.1"/>
    </source>
</evidence>
<evidence type="ECO:0000313" key="4">
    <source>
        <dbReference type="Proteomes" id="UP000006753"/>
    </source>
</evidence>
<reference evidence="3 4" key="1">
    <citation type="journal article" date="2012" name="BMC Genomics">
        <title>Sequencing the genome of Marssonina brunnea reveals fungus-poplar co-evolution.</title>
        <authorList>
            <person name="Zhu S."/>
            <person name="Cao Y.-Z."/>
            <person name="Jiang C."/>
            <person name="Tan B.-Y."/>
            <person name="Wang Z."/>
            <person name="Feng S."/>
            <person name="Zhang L."/>
            <person name="Su X.-H."/>
            <person name="Brejova B."/>
            <person name="Vinar T."/>
            <person name="Xu M."/>
            <person name="Wang M.-X."/>
            <person name="Zhang S.-G."/>
            <person name="Huang M.-R."/>
            <person name="Wu R."/>
            <person name="Zhou Y."/>
        </authorList>
    </citation>
    <scope>NUCLEOTIDE SEQUENCE [LARGE SCALE GENOMIC DNA]</scope>
    <source>
        <strain evidence="3 4">MB_m1</strain>
    </source>
</reference>
<evidence type="ECO:0000259" key="2">
    <source>
        <dbReference type="Pfam" id="PF03959"/>
    </source>
</evidence>
<protein>
    <submittedName>
        <fullName evidence="3">Citrinin biosynthesis oxydoreductase CtnB</fullName>
    </submittedName>
</protein>
<dbReference type="PANTHER" id="PTHR48070:SF1">
    <property type="entry name" value="SERINE HYDROLASE FSH DOMAIN-CONTAINING PROTEIN"/>
    <property type="match status" value="1"/>
</dbReference>
<proteinExistence type="predicted"/>
<dbReference type="KEGG" id="mbe:MBM_09268"/>
<dbReference type="EMBL" id="JH921455">
    <property type="protein sequence ID" value="EKD12699.1"/>
    <property type="molecule type" value="Genomic_DNA"/>
</dbReference>
<accession>K1XJW7</accession>